<dbReference type="Proteomes" id="UP001055811">
    <property type="component" value="Linkage Group LG09"/>
</dbReference>
<protein>
    <submittedName>
        <fullName evidence="1">Uncharacterized protein</fullName>
    </submittedName>
</protein>
<reference evidence="2" key="1">
    <citation type="journal article" date="2022" name="Mol. Ecol. Resour.">
        <title>The genomes of chicory, endive, great burdock and yacon provide insights into Asteraceae palaeo-polyploidization history and plant inulin production.</title>
        <authorList>
            <person name="Fan W."/>
            <person name="Wang S."/>
            <person name="Wang H."/>
            <person name="Wang A."/>
            <person name="Jiang F."/>
            <person name="Liu H."/>
            <person name="Zhao H."/>
            <person name="Xu D."/>
            <person name="Zhang Y."/>
        </authorList>
    </citation>
    <scope>NUCLEOTIDE SEQUENCE [LARGE SCALE GENOMIC DNA]</scope>
    <source>
        <strain evidence="2">cv. Punajuju</strain>
    </source>
</reference>
<evidence type="ECO:0000313" key="1">
    <source>
        <dbReference type="EMBL" id="KAI3691122.1"/>
    </source>
</evidence>
<sequence length="1338" mass="153320">MKSANILLDKNWRAKITNVDSFKFSSQNNLTYTLLSANVAGTLGYLDPVYYETGVLTNLLSANVAGTLGYLDPVYYETRILTKESDIYSFGIVLMEALCGRLAYEKGPVSLGHLATRKYEEGQLTEIIDPNLRKHMSPDSLDVFSALAYQCLKDSRKERPTTVEVVEKLEKVLALQQKFEDPLGHQQVADNLKDKREGEDDFKVKNMDHMKISLEDIKSATHNFHDDYKIGIGGFGKVYKAKLDHFDFRKYVKEGGYGTVSMVELLGYQRTQSIVAIKRLDKRFGQGSGEFLQEISVIPHFTHKNLVTLVGFCDEDDERILVYEYASNGSLDSHIESNNNTNCHTWATRLQICLDAASGLEFLHNGLGEHYRIIHRDIKAANILLGQNNVGMISDFGLSKFGPANLEATFVMTQPVGTPVYIDPQYLKTRKLTKESDVYSFGVVLFESLSGRLVYSRRPNNDPDFLLRMAKQCFEQKNVTEIIDSKFKKEFEKSGSSILDDKTCPDSIKIFAAIAYKCCKEKQEDRPTMTDVVNELEKALKSHINRVEAFRITLRYIRSATNSFRDIKEEGPPGEVYCGELSHLRGHGTVTIKRLRPSVYSSGEEFVKDIARLYSYSHENIVPFLGFCEEGTERIVVFEHMVKGSLKEHLTSTSLVWKQRLKICIDAAYGIAYIHSHADTEQTIHGDLKSSSILITDDWKAAISDFIIFKGAGTLGYRDPLYTSTGFLTQESDVYSFGVVLFEILSGRLSNERIKIDQQQPLPKVPNVETQVNSARGRGTGEEEPEVFLAQWAAKCFQNKKIEDIIFYALKKDIAPTSLEIFSKIAYHCLMEQRKDRPTMTKVVEELEKALDCQDEWEWEQKLPTDYKEIIQMSKSPVASTITKKDLHSLMSLGILLQNEKWFSISMNGARNEMVSAKVFSYQNVSSPKSSLKSCPEWRSVRKSRFPHVARIYDISNLNIQIDITTQFLTPETMYGVYLVFKFCDRRKVSSRPLYVNLKYTKAGETLNAYFAEWKGGSEWLTVELFRFWSDKESIDFEVLLESFSTHYCGRRGIFVEGIEFQAIQSVDIKQKEELKDGLNTGRILNRKSNMYSCEQMVIDDKNIKNDGMNVEGMLTTQLDLDWWEQMLYHYENIIRRSGKPAEEIDYEEELCFLLSDGIRIDKGEKFFSLSKVNQKKCQMLCAKAIIYDSSNVRFRELPTGSRFGKYAKILSHQDLGIKCDIETQMLSSNTTYACYLVFKLSEDCRGLEFPVKARDLLLHRKERTKIISFTYPSIVNLDKIKWIPEQREDGWMEVMVWETIFDNTNNDEYIPMDLKLSCYEGNMYGLILYGIEFRPIA</sequence>
<reference evidence="1 2" key="2">
    <citation type="journal article" date="2022" name="Mol. Ecol. Resour.">
        <title>The genomes of chicory, endive, great burdock and yacon provide insights into Asteraceae paleo-polyploidization history and plant inulin production.</title>
        <authorList>
            <person name="Fan W."/>
            <person name="Wang S."/>
            <person name="Wang H."/>
            <person name="Wang A."/>
            <person name="Jiang F."/>
            <person name="Liu H."/>
            <person name="Zhao H."/>
            <person name="Xu D."/>
            <person name="Zhang Y."/>
        </authorList>
    </citation>
    <scope>NUCLEOTIDE SEQUENCE [LARGE SCALE GENOMIC DNA]</scope>
    <source>
        <strain evidence="2">cv. Punajuju</strain>
        <tissue evidence="1">Leaves</tissue>
    </source>
</reference>
<keyword evidence="2" id="KW-1185">Reference proteome</keyword>
<organism evidence="1 2">
    <name type="scientific">Cichorium intybus</name>
    <name type="common">Chicory</name>
    <dbReference type="NCBI Taxonomy" id="13427"/>
    <lineage>
        <taxon>Eukaryota</taxon>
        <taxon>Viridiplantae</taxon>
        <taxon>Streptophyta</taxon>
        <taxon>Embryophyta</taxon>
        <taxon>Tracheophyta</taxon>
        <taxon>Spermatophyta</taxon>
        <taxon>Magnoliopsida</taxon>
        <taxon>eudicotyledons</taxon>
        <taxon>Gunneridae</taxon>
        <taxon>Pentapetalae</taxon>
        <taxon>asterids</taxon>
        <taxon>campanulids</taxon>
        <taxon>Asterales</taxon>
        <taxon>Asteraceae</taxon>
        <taxon>Cichorioideae</taxon>
        <taxon>Cichorieae</taxon>
        <taxon>Cichoriinae</taxon>
        <taxon>Cichorium</taxon>
    </lineage>
</organism>
<dbReference type="EMBL" id="CM042017">
    <property type="protein sequence ID" value="KAI3691122.1"/>
    <property type="molecule type" value="Genomic_DNA"/>
</dbReference>
<comment type="caution">
    <text evidence="1">The sequence shown here is derived from an EMBL/GenBank/DDBJ whole genome shotgun (WGS) entry which is preliminary data.</text>
</comment>
<accession>A0ACB8Z0N1</accession>
<evidence type="ECO:0000313" key="2">
    <source>
        <dbReference type="Proteomes" id="UP001055811"/>
    </source>
</evidence>
<proteinExistence type="predicted"/>
<name>A0ACB8Z0N1_CICIN</name>
<gene>
    <name evidence="1" type="ORF">L2E82_49340</name>
</gene>